<feature type="region of interest" description="Disordered" evidence="1">
    <location>
        <begin position="188"/>
        <end position="222"/>
    </location>
</feature>
<proteinExistence type="predicted"/>
<sequence length="1154" mass="124432">MVRTRRQVTLLEQESGAPASPARSLPTATRSTHARRTTSRNDNNNATAAPAGPPPSARGGPAVRGGRLGRAKKVGRGRAQPLATNSHVDAPESSATDVDALEASNSSTHIEVAVQAAPTTQIAEDDDTVEDMGERDVEPPGEAQFPTSVSAHPVQAQDMAAHPVQGPSSQEPRESATSLKFREILGNNLRSPSVSPASRNSNVAPPTHSPKTPLGMTTPIMVAPSLPSPSSFPLPQAFSPLSKPRIYYVPSNPERSHSLITFYMNHIQGSKDSVQPSEPAAFVVPSEIVAPVLRYIESRAAPGSDLSKLTTDHPVVKTIVQGDARYRPQLPSWQSQQSPSAPGSTMRAAFMKRAQRKRGFREMEEETATLMAENAKLKADAVGASRSSTLQTKKTEVFQSVESPRKRTKTVPDPYTEDGQLRLGRTKEIEVDENGIAVDPKDDTTLRWGEYISDPKVMRSLGSDGLEGDMESRKRAQIEEARRIANVAESPYVEEDSPDTDGPALGGLFAESQDPIEPEQVPETPRARGWGLSNFLPSARSVARYIPFSSRRAVPTPQQQPPQSQHLAQTEPRVNADSLQPQPDLDIPDSVPGPGLRQHQSTSNQQKLLTKGQSEEEKRIKKMRAQVRREAEALAKQKKEFEAAKKDLAEQRRSAEIAQTPGQKRKRMPSPDVIPLPAGGGYGMVDEFFIVDSSSDEEDGPAQETPTKERPLKKARTRAPDGAIVGSPYRAQPYTGTLFAHPDALRSPQDDNVFVGPEGPDAQLALDSTPPPGPTLVFKVPSPGSSDSDDDEDDGQEQINKTTQEASSAGAPGTKSILRNASRPAVNSPSPSPSKTMVPPPRPQPGHATLPTSTALTPSGALEKAREKALRHQPKQPSTLRESSRLSSSTVNSDVGDEEDVEEYDPAHPAIVPSPSKAPAFGQPATSATPAFGQPIFSSKATTASQQPVTQVVGEQPQDQQTVPSSSGKLAEAVGPILPVAQAGDVRSSDQQAVPAAKENEGVDDADRQNAMMNAKIKADLDRYWEEHGDDYVLLDGYEEFEQELIAQEQELMDGPNGFPYIQPLNIISAALERVGANSLADRGIQNDVEENWRPGDLERTESDPEKGMRMFFNRLVKNGDIEKGLADRIIAMGVPPGTIEYLAGQEVMEPVAA</sequence>
<evidence type="ECO:0000313" key="2">
    <source>
        <dbReference type="EMBL" id="CAF9921014.1"/>
    </source>
</evidence>
<dbReference type="OrthoDB" id="5394108at2759"/>
<feature type="region of interest" description="Disordered" evidence="1">
    <location>
        <begin position="490"/>
        <end position="532"/>
    </location>
</feature>
<evidence type="ECO:0000313" key="3">
    <source>
        <dbReference type="Proteomes" id="UP000664534"/>
    </source>
</evidence>
<feature type="compositionally biased region" description="Acidic residues" evidence="1">
    <location>
        <begin position="895"/>
        <end position="904"/>
    </location>
</feature>
<accession>A0A8H3FCF5</accession>
<evidence type="ECO:0000256" key="1">
    <source>
        <dbReference type="SAM" id="MobiDB-lite"/>
    </source>
</evidence>
<comment type="caution">
    <text evidence="2">The sequence shown here is derived from an EMBL/GenBank/DDBJ whole genome shotgun (WGS) entry which is preliminary data.</text>
</comment>
<keyword evidence="3" id="KW-1185">Reference proteome</keyword>
<feature type="compositionally biased region" description="Polar residues" evidence="1">
    <location>
        <begin position="188"/>
        <end position="204"/>
    </location>
</feature>
<feature type="compositionally biased region" description="Polar residues" evidence="1">
    <location>
        <begin position="598"/>
        <end position="612"/>
    </location>
</feature>
<organism evidence="2 3">
    <name type="scientific">Imshaugia aleurites</name>
    <dbReference type="NCBI Taxonomy" id="172621"/>
    <lineage>
        <taxon>Eukaryota</taxon>
        <taxon>Fungi</taxon>
        <taxon>Dikarya</taxon>
        <taxon>Ascomycota</taxon>
        <taxon>Pezizomycotina</taxon>
        <taxon>Lecanoromycetes</taxon>
        <taxon>OSLEUM clade</taxon>
        <taxon>Lecanoromycetidae</taxon>
        <taxon>Lecanorales</taxon>
        <taxon>Lecanorineae</taxon>
        <taxon>Parmeliaceae</taxon>
        <taxon>Imshaugia</taxon>
    </lineage>
</organism>
<feature type="region of interest" description="Disordered" evidence="1">
    <location>
        <begin position="1"/>
        <end position="150"/>
    </location>
</feature>
<feature type="compositionally biased region" description="Low complexity" evidence="1">
    <location>
        <begin position="878"/>
        <end position="890"/>
    </location>
</feature>
<feature type="compositionally biased region" description="Polar residues" evidence="1">
    <location>
        <begin position="825"/>
        <end position="835"/>
    </location>
</feature>
<feature type="compositionally biased region" description="Acidic residues" evidence="1">
    <location>
        <begin position="787"/>
        <end position="796"/>
    </location>
</feature>
<feature type="compositionally biased region" description="Basic residues" evidence="1">
    <location>
        <begin position="67"/>
        <end position="76"/>
    </location>
</feature>
<dbReference type="EMBL" id="CAJPDT010000026">
    <property type="protein sequence ID" value="CAF9921014.1"/>
    <property type="molecule type" value="Genomic_DNA"/>
</dbReference>
<dbReference type="AlphaFoldDB" id="A0A8H3FCF5"/>
<protein>
    <submittedName>
        <fullName evidence="2">Uncharacterized protein</fullName>
    </submittedName>
</protein>
<feature type="region of interest" description="Disordered" evidence="1">
    <location>
        <begin position="549"/>
        <end position="970"/>
    </location>
</feature>
<gene>
    <name evidence="2" type="ORF">IMSHALPRED_005067</name>
</gene>
<feature type="compositionally biased region" description="Basic and acidic residues" evidence="1">
    <location>
        <begin position="627"/>
        <end position="655"/>
    </location>
</feature>
<feature type="compositionally biased region" description="Polar residues" evidence="1">
    <location>
        <begin position="957"/>
        <end position="968"/>
    </location>
</feature>
<name>A0A8H3FCF5_9LECA</name>
<dbReference type="Proteomes" id="UP000664534">
    <property type="component" value="Unassembled WGS sequence"/>
</dbReference>
<feature type="compositionally biased region" description="Low complexity" evidence="1">
    <location>
        <begin position="555"/>
        <end position="565"/>
    </location>
</feature>
<reference evidence="2" key="1">
    <citation type="submission" date="2021-03" db="EMBL/GenBank/DDBJ databases">
        <authorList>
            <person name="Tagirdzhanova G."/>
        </authorList>
    </citation>
    <scope>NUCLEOTIDE SEQUENCE</scope>
</reference>
<feature type="region of interest" description="Disordered" evidence="1">
    <location>
        <begin position="395"/>
        <end position="419"/>
    </location>
</feature>
<feature type="compositionally biased region" description="Polar residues" evidence="1">
    <location>
        <begin position="936"/>
        <end position="950"/>
    </location>
</feature>